<dbReference type="AlphaFoldDB" id="A0A8H5BT41"/>
<dbReference type="Proteomes" id="UP000567179">
    <property type="component" value="Unassembled WGS sequence"/>
</dbReference>
<sequence length="195" mass="21644">MTADKNCERAREVCYSAVAAGESLSRSRITTARSLTVWEDGHQQPACEPLQMSIDLRSATSTSTRLARPRAIFDAPLPNTLKILDGFAIVVGHFIDDGRWDVLVQFLSVSMSSPISSITAKTKGQRWRIYSSSWPLAFVSLWTITLLWPPDSTRTVRTMYAQKLRSGLTLSYASSLATSSRNGHEESHRRSVAHA</sequence>
<evidence type="ECO:0000313" key="3">
    <source>
        <dbReference type="Proteomes" id="UP000567179"/>
    </source>
</evidence>
<gene>
    <name evidence="2" type="ORF">D9619_013627</name>
</gene>
<evidence type="ECO:0000313" key="2">
    <source>
        <dbReference type="EMBL" id="KAF5328073.1"/>
    </source>
</evidence>
<name>A0A8H5BT41_9AGAR</name>
<dbReference type="EMBL" id="JAACJJ010000006">
    <property type="protein sequence ID" value="KAF5328073.1"/>
    <property type="molecule type" value="Genomic_DNA"/>
</dbReference>
<keyword evidence="3" id="KW-1185">Reference proteome</keyword>
<keyword evidence="1" id="KW-0812">Transmembrane</keyword>
<organism evidence="2 3">
    <name type="scientific">Psilocybe cf. subviscida</name>
    <dbReference type="NCBI Taxonomy" id="2480587"/>
    <lineage>
        <taxon>Eukaryota</taxon>
        <taxon>Fungi</taxon>
        <taxon>Dikarya</taxon>
        <taxon>Basidiomycota</taxon>
        <taxon>Agaricomycotina</taxon>
        <taxon>Agaricomycetes</taxon>
        <taxon>Agaricomycetidae</taxon>
        <taxon>Agaricales</taxon>
        <taxon>Agaricineae</taxon>
        <taxon>Strophariaceae</taxon>
        <taxon>Psilocybe</taxon>
    </lineage>
</organism>
<keyword evidence="1" id="KW-1133">Transmembrane helix</keyword>
<proteinExistence type="predicted"/>
<accession>A0A8H5BT41</accession>
<feature type="transmembrane region" description="Helical" evidence="1">
    <location>
        <begin position="129"/>
        <end position="148"/>
    </location>
</feature>
<evidence type="ECO:0000256" key="1">
    <source>
        <dbReference type="SAM" id="Phobius"/>
    </source>
</evidence>
<keyword evidence="1" id="KW-0472">Membrane</keyword>
<protein>
    <submittedName>
        <fullName evidence="2">Uncharacterized protein</fullName>
    </submittedName>
</protein>
<reference evidence="2 3" key="1">
    <citation type="journal article" date="2020" name="ISME J.">
        <title>Uncovering the hidden diversity of litter-decomposition mechanisms in mushroom-forming fungi.</title>
        <authorList>
            <person name="Floudas D."/>
            <person name="Bentzer J."/>
            <person name="Ahren D."/>
            <person name="Johansson T."/>
            <person name="Persson P."/>
            <person name="Tunlid A."/>
        </authorList>
    </citation>
    <scope>NUCLEOTIDE SEQUENCE [LARGE SCALE GENOMIC DNA]</scope>
    <source>
        <strain evidence="2 3">CBS 101986</strain>
    </source>
</reference>
<comment type="caution">
    <text evidence="2">The sequence shown here is derived from an EMBL/GenBank/DDBJ whole genome shotgun (WGS) entry which is preliminary data.</text>
</comment>